<dbReference type="EMBL" id="CYZU01000002">
    <property type="protein sequence ID" value="CUN72693.1"/>
    <property type="molecule type" value="Genomic_DNA"/>
</dbReference>
<proteinExistence type="inferred from homology"/>
<dbReference type="PANTHER" id="PTHR10196">
    <property type="entry name" value="SUGAR KINASE"/>
    <property type="match status" value="1"/>
</dbReference>
<feature type="domain" description="Carbohydrate kinase FGGY C-terminal" evidence="7">
    <location>
        <begin position="325"/>
        <end position="430"/>
    </location>
</feature>
<accession>A0A173ZA62</accession>
<dbReference type="OrthoDB" id="9810372at2"/>
<dbReference type="EC" id="2.7.1.30" evidence="8"/>
<dbReference type="InterPro" id="IPR018484">
    <property type="entry name" value="FGGY_N"/>
</dbReference>
<dbReference type="SUPFAM" id="SSF53067">
    <property type="entry name" value="Actin-like ATPase domain"/>
    <property type="match status" value="2"/>
</dbReference>
<evidence type="ECO:0000313" key="9">
    <source>
        <dbReference type="Proteomes" id="UP000095544"/>
    </source>
</evidence>
<evidence type="ECO:0000256" key="5">
    <source>
        <dbReference type="ARBA" id="ARBA00022840"/>
    </source>
</evidence>
<dbReference type="GO" id="GO:0005829">
    <property type="term" value="C:cytosol"/>
    <property type="evidence" value="ECO:0007669"/>
    <property type="project" value="TreeGrafter"/>
</dbReference>
<protein>
    <submittedName>
        <fullName evidence="8">Glycerol kinase</fullName>
        <ecNumber evidence="8">2.7.1.30</ecNumber>
    </submittedName>
</protein>
<dbReference type="Proteomes" id="UP000095544">
    <property type="component" value="Unassembled WGS sequence"/>
</dbReference>
<dbReference type="InterPro" id="IPR043129">
    <property type="entry name" value="ATPase_NBD"/>
</dbReference>
<dbReference type="Gene3D" id="3.30.420.40">
    <property type="match status" value="2"/>
</dbReference>
<evidence type="ECO:0000259" key="6">
    <source>
        <dbReference type="Pfam" id="PF00370"/>
    </source>
</evidence>
<keyword evidence="5" id="KW-0067">ATP-binding</keyword>
<keyword evidence="2 8" id="KW-0808">Transferase</keyword>
<dbReference type="Pfam" id="PF02782">
    <property type="entry name" value="FGGY_C"/>
    <property type="match status" value="1"/>
</dbReference>
<dbReference type="RefSeq" id="WP_055150370.1">
    <property type="nucleotide sequence ID" value="NZ_CYZU01000002.1"/>
</dbReference>
<reference evidence="8 9" key="1">
    <citation type="submission" date="2015-09" db="EMBL/GenBank/DDBJ databases">
        <authorList>
            <consortium name="Pathogen Informatics"/>
        </authorList>
    </citation>
    <scope>NUCLEOTIDE SEQUENCE [LARGE SCALE GENOMIC DNA]</scope>
    <source>
        <strain evidence="8 9">2789STDY5834876</strain>
    </source>
</reference>
<keyword evidence="3" id="KW-0547">Nucleotide-binding</keyword>
<sequence length="472" mass="52256">MDGFLGIDVGTTNSKAVLLGENGDILSIWKQETPQVLKGGRSYFDIEKIDACVDHWIEEAGKVSELKSVGFSSVGESVIPLKSGKVLSMPLVWHEQTDDIPKWKEEIFCKKSGFANTGVHKSSTFAVYKMIWMMEHVLSGIPDMWLPISSYLTYSRTGIARWDTSQAGRSYLYDIHKKTWDLETAEKLHIKLPKSVGSLGGYCGSKDGIVYGLGGHDHYVGLYAVRKLYGSSDLFYDSMGSSSVLAMVKADGEKKLRGTATFNPKGGCLVTGFEPEEYVVNRSLDYYGRVLKCLAGLAGKSADQAFYADDNQGLFNLPDADRLCRLACPKDYGRYAEHARHINLLDVKENMSFSELILSGYVYMAVGTEKMYADLSRYCNGSQKEMPYFTGGGITDNQLFMQFKAAALGREITILKTSEISGLGAAISGLCANGRENLLRDMKKKLLAESKVVPQLQYADYLAEMKKRYEAG</sequence>
<dbReference type="GO" id="GO:0005524">
    <property type="term" value="F:ATP binding"/>
    <property type="evidence" value="ECO:0007669"/>
    <property type="project" value="UniProtKB-KW"/>
</dbReference>
<gene>
    <name evidence="8" type="primary">glpK_1</name>
    <name evidence="8" type="ORF">ERS852491_00357</name>
</gene>
<dbReference type="GO" id="GO:0004370">
    <property type="term" value="F:glycerol kinase activity"/>
    <property type="evidence" value="ECO:0007669"/>
    <property type="project" value="UniProtKB-EC"/>
</dbReference>
<comment type="similarity">
    <text evidence="1">Belongs to the FGGY kinase family.</text>
</comment>
<evidence type="ECO:0000256" key="2">
    <source>
        <dbReference type="ARBA" id="ARBA00022679"/>
    </source>
</evidence>
<evidence type="ECO:0000256" key="1">
    <source>
        <dbReference type="ARBA" id="ARBA00009156"/>
    </source>
</evidence>
<dbReference type="STRING" id="39482.ERS852491_00357"/>
<evidence type="ECO:0000313" key="8">
    <source>
        <dbReference type="EMBL" id="CUN72693.1"/>
    </source>
</evidence>
<organism evidence="8 9">
    <name type="scientific">Faecalicatena contorta</name>
    <dbReference type="NCBI Taxonomy" id="39482"/>
    <lineage>
        <taxon>Bacteria</taxon>
        <taxon>Bacillati</taxon>
        <taxon>Bacillota</taxon>
        <taxon>Clostridia</taxon>
        <taxon>Lachnospirales</taxon>
        <taxon>Lachnospiraceae</taxon>
        <taxon>Faecalicatena</taxon>
    </lineage>
</organism>
<evidence type="ECO:0000259" key="7">
    <source>
        <dbReference type="Pfam" id="PF02782"/>
    </source>
</evidence>
<dbReference type="Pfam" id="PF00370">
    <property type="entry name" value="FGGY_N"/>
    <property type="match status" value="1"/>
</dbReference>
<dbReference type="GO" id="GO:0006071">
    <property type="term" value="P:glycerol metabolic process"/>
    <property type="evidence" value="ECO:0007669"/>
    <property type="project" value="TreeGrafter"/>
</dbReference>
<evidence type="ECO:0000256" key="3">
    <source>
        <dbReference type="ARBA" id="ARBA00022741"/>
    </source>
</evidence>
<keyword evidence="4 8" id="KW-0418">Kinase</keyword>
<dbReference type="AlphaFoldDB" id="A0A173ZA62"/>
<dbReference type="InterPro" id="IPR018485">
    <property type="entry name" value="FGGY_C"/>
</dbReference>
<evidence type="ECO:0000256" key="4">
    <source>
        <dbReference type="ARBA" id="ARBA00022777"/>
    </source>
</evidence>
<name>A0A173ZA62_9FIRM</name>
<dbReference type="PANTHER" id="PTHR10196:SF69">
    <property type="entry name" value="GLYCEROL KINASE"/>
    <property type="match status" value="1"/>
</dbReference>
<feature type="domain" description="Carbohydrate kinase FGGY N-terminal" evidence="6">
    <location>
        <begin position="5"/>
        <end position="191"/>
    </location>
</feature>